<reference evidence="9 10" key="1">
    <citation type="submission" date="2018-06" db="EMBL/GenBank/DDBJ databases">
        <authorList>
            <consortium name="Pathogen Informatics"/>
            <person name="Doyle S."/>
        </authorList>
    </citation>
    <scope>NUCLEOTIDE SEQUENCE [LARGE SCALE GENOMIC DNA]</scope>
    <source>
        <strain evidence="9 10">NCTC12195</strain>
    </source>
</reference>
<name>A0A380FHM7_STAGA</name>
<feature type="binding site" evidence="6">
    <location>
        <begin position="103"/>
        <end position="110"/>
    </location>
    <ligand>
        <name>ATP</name>
        <dbReference type="ChEBI" id="CHEBI:30616"/>
    </ligand>
</feature>
<dbReference type="GO" id="GO:0016887">
    <property type="term" value="F:ATP hydrolysis activity"/>
    <property type="evidence" value="ECO:0007669"/>
    <property type="project" value="InterPro"/>
</dbReference>
<dbReference type="NCBIfam" id="NF003745">
    <property type="entry name" value="PRK05342.1"/>
    <property type="match status" value="1"/>
</dbReference>
<keyword evidence="3 6" id="KW-0862">Zinc</keyword>
<keyword evidence="9" id="KW-0378">Hydrolase</keyword>
<dbReference type="FunFam" id="1.10.8.60:FF:000002">
    <property type="entry name" value="ATP-dependent Clp protease ATP-binding subunit ClpX"/>
    <property type="match status" value="1"/>
</dbReference>
<evidence type="ECO:0000256" key="2">
    <source>
        <dbReference type="ARBA" id="ARBA00022741"/>
    </source>
</evidence>
<dbReference type="InterPro" id="IPR038366">
    <property type="entry name" value="Znf_CppX_C4_sf"/>
</dbReference>
<dbReference type="HAMAP" id="MF_00175">
    <property type="entry name" value="ClpX"/>
    <property type="match status" value="1"/>
</dbReference>
<protein>
    <recommendedName>
        <fullName evidence="6">ATP-dependent Clp protease ATP-binding subunit ClpX</fullName>
    </recommendedName>
</protein>
<dbReference type="Gene3D" id="1.10.8.60">
    <property type="match status" value="1"/>
</dbReference>
<organism evidence="9 10">
    <name type="scientific">Staphylococcus gallinarum</name>
    <dbReference type="NCBI Taxonomy" id="1293"/>
    <lineage>
        <taxon>Bacteria</taxon>
        <taxon>Bacillati</taxon>
        <taxon>Bacillota</taxon>
        <taxon>Bacilli</taxon>
        <taxon>Bacillales</taxon>
        <taxon>Staphylococcaceae</taxon>
        <taxon>Staphylococcus</taxon>
    </lineage>
</organism>
<dbReference type="GO" id="GO:0051603">
    <property type="term" value="P:proteolysis involved in protein catabolic process"/>
    <property type="evidence" value="ECO:0007669"/>
    <property type="project" value="TreeGrafter"/>
</dbReference>
<dbReference type="Gene3D" id="3.40.50.300">
    <property type="entry name" value="P-loop containing nucleotide triphosphate hydrolases"/>
    <property type="match status" value="1"/>
</dbReference>
<keyword evidence="9" id="KW-0645">Protease</keyword>
<dbReference type="FunFam" id="3.40.50.300:FF:000005">
    <property type="entry name" value="ATP-dependent Clp protease ATP-binding subunit ClpX"/>
    <property type="match status" value="1"/>
</dbReference>
<dbReference type="PANTHER" id="PTHR48102:SF7">
    <property type="entry name" value="ATP-DEPENDENT CLP PROTEASE ATP-BINDING SUBUNIT CLPX-LIKE, MITOCHONDRIAL"/>
    <property type="match status" value="1"/>
</dbReference>
<dbReference type="SMART" id="SM00382">
    <property type="entry name" value="AAA"/>
    <property type="match status" value="1"/>
</dbReference>
<dbReference type="GO" id="GO:0140662">
    <property type="term" value="F:ATP-dependent protein folding chaperone"/>
    <property type="evidence" value="ECO:0007669"/>
    <property type="project" value="InterPro"/>
</dbReference>
<evidence type="ECO:0000313" key="10">
    <source>
        <dbReference type="Proteomes" id="UP000255277"/>
    </source>
</evidence>
<evidence type="ECO:0000256" key="1">
    <source>
        <dbReference type="ARBA" id="ARBA00022723"/>
    </source>
</evidence>
<dbReference type="InterPro" id="IPR019489">
    <property type="entry name" value="Clp_ATPase_C"/>
</dbReference>
<dbReference type="InterPro" id="IPR046425">
    <property type="entry name" value="ClpX_bact"/>
</dbReference>
<dbReference type="Pfam" id="PF07724">
    <property type="entry name" value="AAA_2"/>
    <property type="match status" value="1"/>
</dbReference>
<evidence type="ECO:0000313" key="9">
    <source>
        <dbReference type="EMBL" id="SUM33485.1"/>
    </source>
</evidence>
<dbReference type="EMBL" id="UHDK01000001">
    <property type="protein sequence ID" value="SUM33485.1"/>
    <property type="molecule type" value="Genomic_DNA"/>
</dbReference>
<comment type="subunit">
    <text evidence="6">Component of the ClpX-ClpP complex. Forms a hexameric ring that, in the presence of ATP, binds to fourteen ClpP subunits assembled into a disk-like structure with a central cavity, resembling the structure of eukaryotic proteasomes.</text>
</comment>
<comment type="caution">
    <text evidence="6 7">Lacks conserved residue(s) required for the propagation of feature annotation.</text>
</comment>
<dbReference type="Pfam" id="PF06689">
    <property type="entry name" value="zf-C4_ClpX"/>
    <property type="match status" value="1"/>
</dbReference>
<dbReference type="PROSITE" id="PS51902">
    <property type="entry name" value="CLPX_ZB"/>
    <property type="match status" value="1"/>
</dbReference>
<comment type="similarity">
    <text evidence="6 7">Belongs to the ClpX chaperone family.</text>
</comment>
<comment type="function">
    <text evidence="6">ATP-dependent specificity component of the Clp protease. It directs the protease to specific substrates. Can perform chaperone functions in the absence of ClpP.</text>
</comment>
<dbReference type="GO" id="GO:0008233">
    <property type="term" value="F:peptidase activity"/>
    <property type="evidence" value="ECO:0007669"/>
    <property type="project" value="UniProtKB-KW"/>
</dbReference>
<dbReference type="Pfam" id="PF10431">
    <property type="entry name" value="ClpB_D2-small"/>
    <property type="match status" value="1"/>
</dbReference>
<evidence type="ECO:0000256" key="4">
    <source>
        <dbReference type="ARBA" id="ARBA00022840"/>
    </source>
</evidence>
<evidence type="ECO:0000256" key="3">
    <source>
        <dbReference type="ARBA" id="ARBA00022833"/>
    </source>
</evidence>
<feature type="domain" description="ClpX-type ZB" evidence="8">
    <location>
        <begin position="1"/>
        <end position="39"/>
    </location>
</feature>
<dbReference type="GO" id="GO:0051082">
    <property type="term" value="F:unfolded protein binding"/>
    <property type="evidence" value="ECO:0007669"/>
    <property type="project" value="UniProtKB-UniRule"/>
</dbReference>
<keyword evidence="5 6" id="KW-0143">Chaperone</keyword>
<proteinExistence type="inferred from homology"/>
<dbReference type="InterPro" id="IPR004487">
    <property type="entry name" value="Clp_protease_ATP-bd_su_ClpX"/>
</dbReference>
<dbReference type="SUPFAM" id="SSF52540">
    <property type="entry name" value="P-loop containing nucleoside triphosphate hydrolases"/>
    <property type="match status" value="1"/>
</dbReference>
<dbReference type="SMART" id="SM00994">
    <property type="entry name" value="zf-C4_ClpX"/>
    <property type="match status" value="1"/>
</dbReference>
<dbReference type="InterPro" id="IPR003959">
    <property type="entry name" value="ATPase_AAA_core"/>
</dbReference>
<dbReference type="InterPro" id="IPR059188">
    <property type="entry name" value="Znf_CLPX-like"/>
</dbReference>
<dbReference type="SUPFAM" id="SSF57716">
    <property type="entry name" value="Glucocorticoid receptor-like (DNA-binding domain)"/>
    <property type="match status" value="1"/>
</dbReference>
<evidence type="ECO:0000259" key="8">
    <source>
        <dbReference type="PROSITE" id="PS51902"/>
    </source>
</evidence>
<gene>
    <name evidence="6 9" type="primary">clpX</name>
    <name evidence="9" type="ORF">NCTC12195_02947</name>
</gene>
<dbReference type="GO" id="GO:0005524">
    <property type="term" value="F:ATP binding"/>
    <property type="evidence" value="ECO:0007669"/>
    <property type="project" value="UniProtKB-UniRule"/>
</dbReference>
<dbReference type="GO" id="GO:0046983">
    <property type="term" value="F:protein dimerization activity"/>
    <property type="evidence" value="ECO:0007669"/>
    <property type="project" value="InterPro"/>
</dbReference>
<evidence type="ECO:0000256" key="7">
    <source>
        <dbReference type="PROSITE-ProRule" id="PRU01250"/>
    </source>
</evidence>
<keyword evidence="4 6" id="KW-0067">ATP-binding</keyword>
<dbReference type="STRING" id="1293.SH09_04665"/>
<dbReference type="PANTHER" id="PTHR48102">
    <property type="entry name" value="ATP-DEPENDENT CLP PROTEASE ATP-BINDING SUBUNIT CLPX-LIKE, MITOCHONDRIAL-RELATED"/>
    <property type="match status" value="1"/>
</dbReference>
<dbReference type="InterPro" id="IPR027417">
    <property type="entry name" value="P-loop_NTPase"/>
</dbReference>
<dbReference type="InterPro" id="IPR010603">
    <property type="entry name" value="Znf_CppX_C4"/>
</dbReference>
<keyword evidence="2 6" id="KW-0547">Nucleotide-binding</keyword>
<evidence type="ECO:0000256" key="6">
    <source>
        <dbReference type="HAMAP-Rule" id="MF_00175"/>
    </source>
</evidence>
<sequence length="405" mass="44317">MGKDQDQVKKLVAGSGVYICNECIELCSEIVEEELAQAEPEGLTELPTPKEIMDQLNDYVIGQEKAKKSLAVAVYNHYKRIQQLGPKDDEVELQKSNVALIGPTGSGKTLLAQTLAKTLNVPFAIADATSLTEAGYVGDDVENILLRLIQAADFDVDKAEKGIIYVDEIDKIARKSENTSITRDVSGEGVQQALLKILEGTTASVPPQGGRKHPNQELIQIDTTNILFVLGGAFDGIDEVIKRRLGEKVIGFSSSEASKYDEDAILEQIRPEDLQSYGLIPEFIGRVPIVANLETLDVDALNNILTQPKNALVKQYTKMLELDDVELEFTEAALAAISKKAIERKTGARGLRSIIEEALIDIMYDVPSSEGVAKVVITDETITEEKEPELYDKDGNLINKEQTSA</sequence>
<dbReference type="CDD" id="cd19497">
    <property type="entry name" value="RecA-like_ClpX"/>
    <property type="match status" value="1"/>
</dbReference>
<dbReference type="NCBIfam" id="TIGR00382">
    <property type="entry name" value="clpX"/>
    <property type="match status" value="1"/>
</dbReference>
<dbReference type="SMART" id="SM01086">
    <property type="entry name" value="ClpB_D2-small"/>
    <property type="match status" value="1"/>
</dbReference>
<dbReference type="GO" id="GO:0009376">
    <property type="term" value="C:HslUV protease complex"/>
    <property type="evidence" value="ECO:0007669"/>
    <property type="project" value="TreeGrafter"/>
</dbReference>
<dbReference type="InterPro" id="IPR003593">
    <property type="entry name" value="AAA+_ATPase"/>
</dbReference>
<dbReference type="Gene3D" id="6.20.220.10">
    <property type="entry name" value="ClpX chaperone, C4-type zinc finger domain"/>
    <property type="match status" value="1"/>
</dbReference>
<dbReference type="GO" id="GO:0051301">
    <property type="term" value="P:cell division"/>
    <property type="evidence" value="ECO:0007669"/>
    <property type="project" value="TreeGrafter"/>
</dbReference>
<evidence type="ECO:0000256" key="5">
    <source>
        <dbReference type="ARBA" id="ARBA00023186"/>
    </source>
</evidence>
<accession>A0A380FHM7</accession>
<dbReference type="AlphaFoldDB" id="A0A380FHM7"/>
<dbReference type="Proteomes" id="UP000255277">
    <property type="component" value="Unassembled WGS sequence"/>
</dbReference>
<dbReference type="GO" id="GO:0008270">
    <property type="term" value="F:zinc ion binding"/>
    <property type="evidence" value="ECO:0007669"/>
    <property type="project" value="InterPro"/>
</dbReference>
<keyword evidence="1 6" id="KW-0479">Metal-binding</keyword>
<dbReference type="InterPro" id="IPR050052">
    <property type="entry name" value="ATP-dep_Clp_protease_ClpX"/>
</dbReference>